<reference evidence="5" key="1">
    <citation type="submission" date="2022-08" db="EMBL/GenBank/DDBJ databases">
        <title>A Global Phylogenomic Analysis of the Shiitake Genus Lentinula.</title>
        <authorList>
            <consortium name="DOE Joint Genome Institute"/>
            <person name="Sierra-Patev S."/>
            <person name="Min B."/>
            <person name="Naranjo-Ortiz M."/>
            <person name="Looney B."/>
            <person name="Konkel Z."/>
            <person name="Slot J.C."/>
            <person name="Sakamoto Y."/>
            <person name="Steenwyk J.L."/>
            <person name="Rokas A."/>
            <person name="Carro J."/>
            <person name="Camarero S."/>
            <person name="Ferreira P."/>
            <person name="Molpeceres G."/>
            <person name="Ruiz-Duenas F.J."/>
            <person name="Serrano A."/>
            <person name="Henrissat B."/>
            <person name="Drula E."/>
            <person name="Hughes K.W."/>
            <person name="Mata J.L."/>
            <person name="Ishikawa N.K."/>
            <person name="Vargas-Isla R."/>
            <person name="Ushijima S."/>
            <person name="Smith C.A."/>
            <person name="Ahrendt S."/>
            <person name="Andreopoulos W."/>
            <person name="He G."/>
            <person name="Labutti K."/>
            <person name="Lipzen A."/>
            <person name="Ng V."/>
            <person name="Riley R."/>
            <person name="Sandor L."/>
            <person name="Barry K."/>
            <person name="Martinez A.T."/>
            <person name="Xiao Y."/>
            <person name="Gibbons J.G."/>
            <person name="Terashima K."/>
            <person name="Grigoriev I.V."/>
            <person name="Hibbett D.S."/>
        </authorList>
    </citation>
    <scope>NUCLEOTIDE SEQUENCE</scope>
    <source>
        <strain evidence="5">JLM2183</strain>
    </source>
</reference>
<dbReference type="EMBL" id="JAOTPV010000005">
    <property type="protein sequence ID" value="KAJ4482421.1"/>
    <property type="molecule type" value="Genomic_DNA"/>
</dbReference>
<protein>
    <submittedName>
        <fullName evidence="5">Fungal-specific transcription factor domain-containing protein</fullName>
    </submittedName>
</protein>
<dbReference type="InterPro" id="IPR050987">
    <property type="entry name" value="AtrR-like"/>
</dbReference>
<gene>
    <name evidence="5" type="ORF">J3R30DRAFT_3459344</name>
</gene>
<dbReference type="AlphaFoldDB" id="A0A9W9AH19"/>
<dbReference type="PROSITE" id="PS50048">
    <property type="entry name" value="ZN2_CY6_FUNGAL_2"/>
    <property type="match status" value="1"/>
</dbReference>
<dbReference type="GO" id="GO:0008270">
    <property type="term" value="F:zinc ion binding"/>
    <property type="evidence" value="ECO:0007669"/>
    <property type="project" value="InterPro"/>
</dbReference>
<dbReference type="PROSITE" id="PS00463">
    <property type="entry name" value="ZN2_CY6_FUNGAL_1"/>
    <property type="match status" value="1"/>
</dbReference>
<accession>A0A9W9AH19</accession>
<dbReference type="Proteomes" id="UP001150266">
    <property type="component" value="Unassembled WGS sequence"/>
</dbReference>
<dbReference type="InterPro" id="IPR036864">
    <property type="entry name" value="Zn2-C6_fun-type_DNA-bd_sf"/>
</dbReference>
<feature type="region of interest" description="Disordered" evidence="3">
    <location>
        <begin position="643"/>
        <end position="668"/>
    </location>
</feature>
<dbReference type="PANTHER" id="PTHR46910:SF38">
    <property type="entry name" value="ZN(2)-C6 FUNGAL-TYPE DOMAIN-CONTAINING PROTEIN"/>
    <property type="match status" value="1"/>
</dbReference>
<evidence type="ECO:0000313" key="6">
    <source>
        <dbReference type="Proteomes" id="UP001150266"/>
    </source>
</evidence>
<dbReference type="SUPFAM" id="SSF57701">
    <property type="entry name" value="Zn2/Cys6 DNA-binding domain"/>
    <property type="match status" value="1"/>
</dbReference>
<dbReference type="PANTHER" id="PTHR46910">
    <property type="entry name" value="TRANSCRIPTION FACTOR PDR1"/>
    <property type="match status" value="1"/>
</dbReference>
<evidence type="ECO:0000313" key="5">
    <source>
        <dbReference type="EMBL" id="KAJ4482421.1"/>
    </source>
</evidence>
<dbReference type="InterPro" id="IPR001138">
    <property type="entry name" value="Zn2Cys6_DnaBD"/>
</dbReference>
<keyword evidence="1" id="KW-0479">Metal-binding</keyword>
<feature type="domain" description="Zn(2)-C6 fungal-type" evidence="4">
    <location>
        <begin position="8"/>
        <end position="42"/>
    </location>
</feature>
<dbReference type="SMART" id="SM00066">
    <property type="entry name" value="GAL4"/>
    <property type="match status" value="1"/>
</dbReference>
<dbReference type="GO" id="GO:0003677">
    <property type="term" value="F:DNA binding"/>
    <property type="evidence" value="ECO:0007669"/>
    <property type="project" value="InterPro"/>
</dbReference>
<sequence length="760" mass="85776">MGSKAQKSCDQCRARKIKCHSNDLQTGNSCIKCVDADIQCTFTYKRKKRKPNIAIAQSTQPFDFIHSLIEDILSSNSYTVPSDPTRVHDIIVSLAKYARSVDRDLTHLRNAMMGGASSLTLSEALTSKQTDTGISEEESSDDGLNTESFKQISLGHSSIRHFGKSSNIRFIHNIMNRTSRSVDLEPLELDLARFKRPEYWGLDVWKLQPEIASVPAYNFPEIDLLWDLLRIYFIEVGPYIPLLHRPTFEKAVINGRHLLDHNFGAVVLAVCAIAARDSKDPRVFQQDAKITAGWQWFRQIRLVRPNFVEPTSVHELQLYCLAYIYLRHTNMHDSVWPLVGLGLRSAIDRGIHRLKASKSRTVESELCIRVFWILRNADVLMGMTLGRPTAIYSEDFDIDRPVECDDEYWEVTEHNGAFTQPAGKISVLSFFTHYSKLMDIAASVQRSIYCINEVSEYKNDGLSSTERSRKKVMQHDSALNDWLTSLPEHLRWDPHQHDKIHLNHSAILYTTFYWIQLQVHKNFIIHQASGNHSQEVLPSFVICANAARTTVRISRISHQRSKNHYEILLNLAHCGTVLNLILWRHKRGISPTPYADIKAVASDVAAVVEMLTAADSSSQTVGRVADKLNAFAYAEGLLSNLPTGSAATSKRTRRDETDDYIGKPNLESQMSPISERRPLAGSLHTASYIGSMVDPRETSVLSGFDFESPGGRGFNDVRIPQYNFVTSFASPSSPATEHILLGENFLQTPAEFIDSHGQFL</sequence>
<name>A0A9W9AH19_9AGAR</name>
<evidence type="ECO:0000256" key="1">
    <source>
        <dbReference type="ARBA" id="ARBA00022723"/>
    </source>
</evidence>
<dbReference type="Pfam" id="PF00172">
    <property type="entry name" value="Zn_clus"/>
    <property type="match status" value="1"/>
</dbReference>
<proteinExistence type="predicted"/>
<evidence type="ECO:0000256" key="2">
    <source>
        <dbReference type="ARBA" id="ARBA00023242"/>
    </source>
</evidence>
<evidence type="ECO:0000259" key="4">
    <source>
        <dbReference type="PROSITE" id="PS50048"/>
    </source>
</evidence>
<dbReference type="CDD" id="cd12148">
    <property type="entry name" value="fungal_TF_MHR"/>
    <property type="match status" value="1"/>
</dbReference>
<evidence type="ECO:0000256" key="3">
    <source>
        <dbReference type="SAM" id="MobiDB-lite"/>
    </source>
</evidence>
<dbReference type="InterPro" id="IPR007219">
    <property type="entry name" value="XnlR_reg_dom"/>
</dbReference>
<dbReference type="Pfam" id="PF04082">
    <property type="entry name" value="Fungal_trans"/>
    <property type="match status" value="1"/>
</dbReference>
<dbReference type="Gene3D" id="4.10.240.10">
    <property type="entry name" value="Zn(2)-C6 fungal-type DNA-binding domain"/>
    <property type="match status" value="1"/>
</dbReference>
<organism evidence="5 6">
    <name type="scientific">Lentinula aciculospora</name>
    <dbReference type="NCBI Taxonomy" id="153920"/>
    <lineage>
        <taxon>Eukaryota</taxon>
        <taxon>Fungi</taxon>
        <taxon>Dikarya</taxon>
        <taxon>Basidiomycota</taxon>
        <taxon>Agaricomycotina</taxon>
        <taxon>Agaricomycetes</taxon>
        <taxon>Agaricomycetidae</taxon>
        <taxon>Agaricales</taxon>
        <taxon>Marasmiineae</taxon>
        <taxon>Omphalotaceae</taxon>
        <taxon>Lentinula</taxon>
    </lineage>
</organism>
<keyword evidence="2" id="KW-0539">Nucleus</keyword>
<dbReference type="GO" id="GO:0006351">
    <property type="term" value="P:DNA-templated transcription"/>
    <property type="evidence" value="ECO:0007669"/>
    <property type="project" value="InterPro"/>
</dbReference>
<dbReference type="SMART" id="SM00906">
    <property type="entry name" value="Fungal_trans"/>
    <property type="match status" value="1"/>
</dbReference>
<keyword evidence="6" id="KW-1185">Reference proteome</keyword>
<dbReference type="GO" id="GO:0000981">
    <property type="term" value="F:DNA-binding transcription factor activity, RNA polymerase II-specific"/>
    <property type="evidence" value="ECO:0007669"/>
    <property type="project" value="InterPro"/>
</dbReference>
<comment type="caution">
    <text evidence="5">The sequence shown here is derived from an EMBL/GenBank/DDBJ whole genome shotgun (WGS) entry which is preliminary data.</text>
</comment>
<dbReference type="OrthoDB" id="4456959at2759"/>
<dbReference type="CDD" id="cd00067">
    <property type="entry name" value="GAL4"/>
    <property type="match status" value="1"/>
</dbReference>